<dbReference type="SFLD" id="SFLDS00019">
    <property type="entry name" value="Glutathione_Transferase_(cytos"/>
    <property type="match status" value="1"/>
</dbReference>
<feature type="site" description="Lowers pKa of active site Cys" evidence="3">
    <location>
        <position position="252"/>
    </location>
</feature>
<dbReference type="Proteomes" id="UP000321248">
    <property type="component" value="Unassembled WGS sequence"/>
</dbReference>
<dbReference type="InterPro" id="IPR040079">
    <property type="entry name" value="Glutathione_S-Trfase"/>
</dbReference>
<dbReference type="OrthoDB" id="9769158at2"/>
<dbReference type="SFLD" id="SFLDG01206">
    <property type="entry name" value="Xi.1"/>
    <property type="match status" value="1"/>
</dbReference>
<dbReference type="InterPro" id="IPR010987">
    <property type="entry name" value="Glutathione-S-Trfase_C-like"/>
</dbReference>
<dbReference type="Gene3D" id="3.40.30.10">
    <property type="entry name" value="Glutaredoxin"/>
    <property type="match status" value="1"/>
</dbReference>
<dbReference type="PANTHER" id="PTHR32419:SF6">
    <property type="entry name" value="GLUTATHIONE S-TRANSFERASE OMEGA-LIKE 1-RELATED"/>
    <property type="match status" value="1"/>
</dbReference>
<feature type="site" description="Lowers pKa of active site Cys" evidence="3">
    <location>
        <position position="295"/>
    </location>
</feature>
<gene>
    <name evidence="5" type="ORF">FU658_12765</name>
</gene>
<dbReference type="RefSeq" id="WP_147892434.1">
    <property type="nucleotide sequence ID" value="NZ_VRTS01000010.1"/>
</dbReference>
<sequence>MGLLIDGEWHDRWYDTDGNEGRFKRSESQFRHWVTADGSPGPTGDGGFRAEPGRYHLYVSLACPWAHRTLIFRRLKGLEAMIDVSVVNWLMGKQGWTFEDGPGVVPDPVHGAQRMYEVYLAADPQYSGRVTVPVLWDKQQGTIVSNESADIIRMFNTAFDDVGAAKADFYPEGLREEIDRVNERVYDEVNNGVYKAGFATTQKAYESAVAPLFDALDWLEERLATRRYLCGDRLTEADWRLFTTLVRFDPVYVGHFKCNLRRIADYPNLSGFLRELYQMPRVADTVDFQHIKGHYYESHHMINPTGVVPLGPLMDLDSAHGREHLPVQRA</sequence>
<dbReference type="FunFam" id="1.20.1050.10:FF:000019">
    <property type="entry name" value="Glutathione S-transferase, omega"/>
    <property type="match status" value="1"/>
</dbReference>
<feature type="domain" description="GST C-terminal" evidence="4">
    <location>
        <begin position="160"/>
        <end position="295"/>
    </location>
</feature>
<feature type="binding site" evidence="2">
    <location>
        <begin position="147"/>
        <end position="148"/>
    </location>
    <ligand>
        <name>glutathione</name>
        <dbReference type="ChEBI" id="CHEBI:57925"/>
    </ligand>
</feature>
<name>A0A5C8KHA2_9GAMM</name>
<dbReference type="SUPFAM" id="SSF47616">
    <property type="entry name" value="GST C-terminal domain-like"/>
    <property type="match status" value="1"/>
</dbReference>
<dbReference type="CDD" id="cd03190">
    <property type="entry name" value="GST_C_Omega_like"/>
    <property type="match status" value="1"/>
</dbReference>
<protein>
    <submittedName>
        <fullName evidence="5">Glutathione S-transferase family protein</fullName>
    </submittedName>
</protein>
<dbReference type="Pfam" id="PF13409">
    <property type="entry name" value="GST_N_2"/>
    <property type="match status" value="1"/>
</dbReference>
<feature type="active site" description="Nucleophile" evidence="1">
    <location>
        <position position="63"/>
    </location>
</feature>
<dbReference type="GO" id="GO:0004364">
    <property type="term" value="F:glutathione transferase activity"/>
    <property type="evidence" value="ECO:0007669"/>
    <property type="project" value="InterPro"/>
</dbReference>
<dbReference type="InterPro" id="IPR047047">
    <property type="entry name" value="GST_Omega-like_C"/>
</dbReference>
<comment type="caution">
    <text evidence="5">The sequence shown here is derived from an EMBL/GenBank/DDBJ whole genome shotgun (WGS) entry which is preliminary data.</text>
</comment>
<reference evidence="5 6" key="1">
    <citation type="submission" date="2019-08" db="EMBL/GenBank/DDBJ databases">
        <authorList>
            <person name="Karlyshev A.V."/>
        </authorList>
    </citation>
    <scope>NUCLEOTIDE SEQUENCE [LARGE SCALE GENOMIC DNA]</scope>
    <source>
        <strain evidence="5 6">Alg18-2.2</strain>
    </source>
</reference>
<dbReference type="Gene3D" id="1.20.1050.10">
    <property type="match status" value="1"/>
</dbReference>
<keyword evidence="6" id="KW-1185">Reference proteome</keyword>
<evidence type="ECO:0000313" key="5">
    <source>
        <dbReference type="EMBL" id="TXK59820.1"/>
    </source>
</evidence>
<dbReference type="EMBL" id="VRTS01000010">
    <property type="protein sequence ID" value="TXK59820.1"/>
    <property type="molecule type" value="Genomic_DNA"/>
</dbReference>
<dbReference type="SUPFAM" id="SSF52833">
    <property type="entry name" value="Thioredoxin-like"/>
    <property type="match status" value="1"/>
</dbReference>
<dbReference type="PROSITE" id="PS50405">
    <property type="entry name" value="GST_CTER"/>
    <property type="match status" value="1"/>
</dbReference>
<dbReference type="AlphaFoldDB" id="A0A5C8KHA2"/>
<evidence type="ECO:0000256" key="2">
    <source>
        <dbReference type="PIRSR" id="PIRSR015753-2"/>
    </source>
</evidence>
<feature type="binding site" evidence="2">
    <location>
        <position position="96"/>
    </location>
    <ligand>
        <name>glutathione</name>
        <dbReference type="ChEBI" id="CHEBI:57925"/>
    </ligand>
</feature>
<dbReference type="SFLD" id="SFLDG01148">
    <property type="entry name" value="Xi_(cytGST)"/>
    <property type="match status" value="1"/>
</dbReference>
<dbReference type="InterPro" id="IPR036249">
    <property type="entry name" value="Thioredoxin-like_sf"/>
</dbReference>
<evidence type="ECO:0000256" key="1">
    <source>
        <dbReference type="PIRSR" id="PIRSR015753-1"/>
    </source>
</evidence>
<dbReference type="GO" id="GO:0005737">
    <property type="term" value="C:cytoplasm"/>
    <property type="evidence" value="ECO:0007669"/>
    <property type="project" value="TreeGrafter"/>
</dbReference>
<dbReference type="PANTHER" id="PTHR32419">
    <property type="entry name" value="GLUTATHIONYL-HYDROQUINONE REDUCTASE"/>
    <property type="match status" value="1"/>
</dbReference>
<feature type="active site" description="Proton donor/acceptor" evidence="1">
    <location>
        <position position="194"/>
    </location>
</feature>
<proteinExistence type="predicted"/>
<dbReference type="Pfam" id="PF13410">
    <property type="entry name" value="GST_C_2"/>
    <property type="match status" value="1"/>
</dbReference>
<evidence type="ECO:0000256" key="3">
    <source>
        <dbReference type="PIRSR" id="PIRSR015753-3"/>
    </source>
</evidence>
<evidence type="ECO:0000259" key="4">
    <source>
        <dbReference type="PROSITE" id="PS50405"/>
    </source>
</evidence>
<dbReference type="FunFam" id="3.40.30.10:FF:000058">
    <property type="entry name" value="Glutathione S-transferase, omega"/>
    <property type="match status" value="1"/>
</dbReference>
<accession>A0A5C8KHA2</accession>
<dbReference type="PIRSF" id="PIRSF015753">
    <property type="entry name" value="GST"/>
    <property type="match status" value="1"/>
</dbReference>
<organism evidence="5 6">
    <name type="scientific">Alkalisalibacterium limincola</name>
    <dbReference type="NCBI Taxonomy" id="2699169"/>
    <lineage>
        <taxon>Bacteria</taxon>
        <taxon>Pseudomonadati</taxon>
        <taxon>Pseudomonadota</taxon>
        <taxon>Gammaproteobacteria</taxon>
        <taxon>Lysobacterales</taxon>
        <taxon>Lysobacteraceae</taxon>
        <taxon>Alkalisalibacterium</taxon>
    </lineage>
</organism>
<dbReference type="InterPro" id="IPR004045">
    <property type="entry name" value="Glutathione_S-Trfase_N"/>
</dbReference>
<feature type="binding site" evidence="2">
    <location>
        <begin position="129"/>
        <end position="132"/>
    </location>
    <ligand>
        <name>glutathione</name>
        <dbReference type="ChEBI" id="CHEBI:57925"/>
    </ligand>
</feature>
<evidence type="ECO:0000313" key="6">
    <source>
        <dbReference type="Proteomes" id="UP000321248"/>
    </source>
</evidence>
<dbReference type="InterPro" id="IPR036282">
    <property type="entry name" value="Glutathione-S-Trfase_C_sf"/>
</dbReference>
<dbReference type="InterPro" id="IPR016639">
    <property type="entry name" value="GST_Omega/GSH"/>
</dbReference>